<dbReference type="PANTHER" id="PTHR34405:SF3">
    <property type="entry name" value="CRISPR-ASSOCIATED ENDORIBONUCLEASE CAS2 3"/>
    <property type="match status" value="1"/>
</dbReference>
<evidence type="ECO:0000256" key="6">
    <source>
        <dbReference type="ARBA" id="ARBA00022801"/>
    </source>
</evidence>
<dbReference type="InterPro" id="IPR019199">
    <property type="entry name" value="Virulence_VapD/CRISPR_Cas2"/>
</dbReference>
<dbReference type="CDD" id="cd09725">
    <property type="entry name" value="Cas2_I_II_III"/>
    <property type="match status" value="1"/>
</dbReference>
<keyword evidence="3 9" id="KW-0540">Nuclease</keyword>
<dbReference type="GO" id="GO:0051607">
    <property type="term" value="P:defense response to virus"/>
    <property type="evidence" value="ECO:0007669"/>
    <property type="project" value="UniProtKB-UniRule"/>
</dbReference>
<evidence type="ECO:0000256" key="3">
    <source>
        <dbReference type="ARBA" id="ARBA00022722"/>
    </source>
</evidence>
<name>A0A4Z0WBC0_9GAMM</name>
<dbReference type="HAMAP" id="MF_01471">
    <property type="entry name" value="Cas2"/>
    <property type="match status" value="1"/>
</dbReference>
<keyword evidence="12" id="KW-1185">Reference proteome</keyword>
<keyword evidence="5 9" id="KW-0255">Endonuclease</keyword>
<keyword evidence="4 9" id="KW-0479">Metal-binding</keyword>
<dbReference type="SUPFAM" id="SSF143430">
    <property type="entry name" value="TTP0101/SSO1404-like"/>
    <property type="match status" value="1"/>
</dbReference>
<evidence type="ECO:0000256" key="2">
    <source>
        <dbReference type="ARBA" id="ARBA00009959"/>
    </source>
</evidence>
<protein>
    <recommendedName>
        <fullName evidence="9">CRISPR-associated endoribonuclease Cas2</fullName>
        <ecNumber evidence="9">3.1.-.-</ecNumber>
    </recommendedName>
</protein>
<evidence type="ECO:0000256" key="5">
    <source>
        <dbReference type="ARBA" id="ARBA00022759"/>
    </source>
</evidence>
<evidence type="ECO:0000256" key="7">
    <source>
        <dbReference type="ARBA" id="ARBA00022842"/>
    </source>
</evidence>
<dbReference type="Gene3D" id="3.30.70.240">
    <property type="match status" value="1"/>
</dbReference>
<dbReference type="AlphaFoldDB" id="A0A4Z0WBC0"/>
<dbReference type="EMBL" id="SRMF01000001">
    <property type="protein sequence ID" value="TGG95074.1"/>
    <property type="molecule type" value="Genomic_DNA"/>
</dbReference>
<organism evidence="11 12">
    <name type="scientific">Natronospirillum operosum</name>
    <dbReference type="NCBI Taxonomy" id="2759953"/>
    <lineage>
        <taxon>Bacteria</taxon>
        <taxon>Pseudomonadati</taxon>
        <taxon>Pseudomonadota</taxon>
        <taxon>Gammaproteobacteria</taxon>
        <taxon>Oceanospirillales</taxon>
        <taxon>Natronospirillaceae</taxon>
        <taxon>Natronospirillum</taxon>
    </lineage>
</organism>
<evidence type="ECO:0000256" key="1">
    <source>
        <dbReference type="ARBA" id="ARBA00001946"/>
    </source>
</evidence>
<reference evidence="11 12" key="1">
    <citation type="submission" date="2019-04" db="EMBL/GenBank/DDBJ databases">
        <title>Natronospirillum operosus gen. nov., sp. nov., a haloalkaliphilic satellite isolated from decaying biomass of laboratory culture of cyanobacterium Geitlerinema sp. and proposal of Natronospirillaceae fam. nov. and Saccharospirillaceae fam. nov.</title>
        <authorList>
            <person name="Kevbrin V."/>
            <person name="Boltyanskaya Y."/>
            <person name="Koziaeva V."/>
            <person name="Grouzdev D.S."/>
            <person name="Park M."/>
            <person name="Cho J."/>
        </authorList>
    </citation>
    <scope>NUCLEOTIDE SEQUENCE [LARGE SCALE GENOMIC DNA]</scope>
    <source>
        <strain evidence="11 12">G-116</strain>
    </source>
</reference>
<comment type="function">
    <text evidence="9">CRISPR (clustered regularly interspaced short palindromic repeat), is an adaptive immune system that provides protection against mobile genetic elements (viruses, transposable elements and conjugative plasmids). CRISPR clusters contain sequences complementary to antecedent mobile elements and target invading nucleic acids. CRISPR clusters are transcribed and processed into CRISPR RNA (crRNA). Functions as a ssRNA-specific endoribonuclease. Involved in the integration of spacer DNA into the CRISPR cassette.</text>
</comment>
<comment type="caution">
    <text evidence="11">The sequence shown here is derived from an EMBL/GenBank/DDBJ whole genome shotgun (WGS) entry which is preliminary data.</text>
</comment>
<proteinExistence type="inferred from homology"/>
<dbReference type="NCBIfam" id="TIGR01573">
    <property type="entry name" value="cas2"/>
    <property type="match status" value="1"/>
</dbReference>
<evidence type="ECO:0000256" key="8">
    <source>
        <dbReference type="ARBA" id="ARBA00023118"/>
    </source>
</evidence>
<evidence type="ECO:0000256" key="10">
    <source>
        <dbReference type="PIRNR" id="PIRNR032582"/>
    </source>
</evidence>
<dbReference type="PIRSF" id="PIRSF032582">
    <property type="entry name" value="Cas2"/>
    <property type="match status" value="1"/>
</dbReference>
<evidence type="ECO:0000256" key="9">
    <source>
        <dbReference type="HAMAP-Rule" id="MF_01471"/>
    </source>
</evidence>
<dbReference type="GO" id="GO:0046872">
    <property type="term" value="F:metal ion binding"/>
    <property type="evidence" value="ECO:0007669"/>
    <property type="project" value="UniProtKB-UniRule"/>
</dbReference>
<comment type="subunit">
    <text evidence="9">Homodimer, forms a heterotetramer with a Cas1 homodimer.</text>
</comment>
<evidence type="ECO:0000313" key="12">
    <source>
        <dbReference type="Proteomes" id="UP000297475"/>
    </source>
</evidence>
<accession>A0A4Z0WBC0</accession>
<dbReference type="Proteomes" id="UP000297475">
    <property type="component" value="Unassembled WGS sequence"/>
</dbReference>
<evidence type="ECO:0000256" key="4">
    <source>
        <dbReference type="ARBA" id="ARBA00022723"/>
    </source>
</evidence>
<evidence type="ECO:0000313" key="11">
    <source>
        <dbReference type="EMBL" id="TGG95074.1"/>
    </source>
</evidence>
<dbReference type="RefSeq" id="WP_135480438.1">
    <property type="nucleotide sequence ID" value="NZ_SRMF01000001.1"/>
</dbReference>
<sequence length="97" mass="11144">MLVLVTYDVSVTSSEGRRRLRTIAKICLDYGMRVQNSVFECEVDPAQYAVLKDELMNVYDPEEDSLRFYVLGKKGRQRVEHYGSKPVEDPSTDPLII</sequence>
<dbReference type="EC" id="3.1.-.-" evidence="9"/>
<comment type="cofactor">
    <cofactor evidence="1 9">
        <name>Mg(2+)</name>
        <dbReference type="ChEBI" id="CHEBI:18420"/>
    </cofactor>
</comment>
<feature type="binding site" evidence="9">
    <location>
        <position position="8"/>
    </location>
    <ligand>
        <name>Mg(2+)</name>
        <dbReference type="ChEBI" id="CHEBI:18420"/>
        <note>catalytic</note>
    </ligand>
</feature>
<dbReference type="Pfam" id="PF09827">
    <property type="entry name" value="CRISPR_Cas2"/>
    <property type="match status" value="1"/>
</dbReference>
<dbReference type="GO" id="GO:0004521">
    <property type="term" value="F:RNA endonuclease activity"/>
    <property type="evidence" value="ECO:0007669"/>
    <property type="project" value="UniProtKB-UniRule"/>
</dbReference>
<dbReference type="GO" id="GO:0016787">
    <property type="term" value="F:hydrolase activity"/>
    <property type="evidence" value="ECO:0007669"/>
    <property type="project" value="UniProtKB-KW"/>
</dbReference>
<keyword evidence="6 9" id="KW-0378">Hydrolase</keyword>
<gene>
    <name evidence="9 11" type="primary">cas2</name>
    <name evidence="11" type="ORF">E4656_01195</name>
</gene>
<dbReference type="PANTHER" id="PTHR34405">
    <property type="entry name" value="CRISPR-ASSOCIATED ENDORIBONUCLEASE CAS2"/>
    <property type="match status" value="1"/>
</dbReference>
<dbReference type="GO" id="GO:0043571">
    <property type="term" value="P:maintenance of CRISPR repeat elements"/>
    <property type="evidence" value="ECO:0007669"/>
    <property type="project" value="UniProtKB-UniRule"/>
</dbReference>
<keyword evidence="8 9" id="KW-0051">Antiviral defense</keyword>
<comment type="similarity">
    <text evidence="2 9 10">Belongs to the CRISPR-associated endoribonuclease Cas2 protein family.</text>
</comment>
<dbReference type="InterPro" id="IPR021127">
    <property type="entry name" value="CRISPR_associated_Cas2"/>
</dbReference>
<keyword evidence="7 9" id="KW-0460">Magnesium</keyword>
<dbReference type="OrthoDB" id="9798176at2"/>